<dbReference type="SMART" id="SM00320">
    <property type="entry name" value="WD40"/>
    <property type="match status" value="7"/>
</dbReference>
<protein>
    <recommendedName>
        <fullName evidence="7">WD repeat-containing protein 55 homolog</fullName>
    </recommendedName>
</protein>
<keyword evidence="6" id="KW-1185">Reference proteome</keyword>
<name>A0A1B0AID6_GLOPL</name>
<organism evidence="5 6">
    <name type="scientific">Glossina pallidipes</name>
    <name type="common">Tsetse fly</name>
    <dbReference type="NCBI Taxonomy" id="7398"/>
    <lineage>
        <taxon>Eukaryota</taxon>
        <taxon>Metazoa</taxon>
        <taxon>Ecdysozoa</taxon>
        <taxon>Arthropoda</taxon>
        <taxon>Hexapoda</taxon>
        <taxon>Insecta</taxon>
        <taxon>Pterygota</taxon>
        <taxon>Neoptera</taxon>
        <taxon>Endopterygota</taxon>
        <taxon>Diptera</taxon>
        <taxon>Brachycera</taxon>
        <taxon>Muscomorpha</taxon>
        <taxon>Hippoboscoidea</taxon>
        <taxon>Glossinidae</taxon>
        <taxon>Glossina</taxon>
    </lineage>
</organism>
<feature type="compositionally biased region" description="Low complexity" evidence="4">
    <location>
        <begin position="249"/>
        <end position="270"/>
    </location>
</feature>
<sequence>MEESDHCLESAPKRSRSEQNIEEFNNWPPNGDGSGDPSSKENEQSSSISCSISSGADCIDTDTNSAGVDINKNSTDSGLDMIFGSEMPENLLNNLMVNEPQKNDHIQSEACAVMPENISVPENNLDGGALEVEEGDKATGSMFAKKRQLRNRNRNYRCAKKRSSSLSLSSSPSSSTSSVLKFDIDWLFRSTEEQPKKETEENLNVEDDTLQLDDNELPPWETSTDSAREADDSINFGGDVPSLTPLPPSLISSSSSSSSSNDSDSDNPFSVFVTRSDSEGDTNEFSSSWRSPCYLESEDKKEEIKSLLTKPKPSYNWNSTYELMRRESGLRGDGRGSLRGGMGESFAVRYYASRHVVERMKLSHALHKHNGCVNCLNFNKAGNLLVTGSDDARLIIWDWAHSKTKYVWKSGHTANIFQSKFIPSSGCIDVVSAGRDAQVRRSIVPSSGGTIQTSCLYSHRGPVHKFVLCPQNPSEIISVGEDGYILGKDLRSDGSQYEMLQVTSDSQRKYTRKLSLYSISHHPYAPEICVSGCDNFVRVYDKRNMKNNPLHMMCPEHLFDYARIPSVTCCVYNNTGTEILATYGGENIYLFNNLCYEKGTFLHCYKGHVNQQTIKGVNFFGPNCEYVISGSDCGNIYYWDKNTEAGTKEIKMRICSWNDHLINDSVNFFGPNCEYVISGSDCGNIYYWDKNTEAILNFMPGDVGGVINCLEPHPSVPILATSGLDDNIKIWTPSAETYPPDLADLENCVLRNMTRTTFEDIDAIGFDHGHFHFFIRHYSCRRRGLAHATRRGGSNERRNRGNDEASTSSTDDTSSDNQNGDSDDVRVHGTTCGTQ</sequence>
<dbReference type="SUPFAM" id="SSF50978">
    <property type="entry name" value="WD40 repeat-like"/>
    <property type="match status" value="1"/>
</dbReference>
<evidence type="ECO:0000256" key="4">
    <source>
        <dbReference type="SAM" id="MobiDB-lite"/>
    </source>
</evidence>
<keyword evidence="1 3" id="KW-0853">WD repeat</keyword>
<dbReference type="GO" id="GO:0080008">
    <property type="term" value="C:Cul4-RING E3 ubiquitin ligase complex"/>
    <property type="evidence" value="ECO:0007669"/>
    <property type="project" value="TreeGrafter"/>
</dbReference>
<dbReference type="Proteomes" id="UP000092445">
    <property type="component" value="Unassembled WGS sequence"/>
</dbReference>
<feature type="region of interest" description="Disordered" evidence="4">
    <location>
        <begin position="788"/>
        <end position="835"/>
    </location>
</feature>
<feature type="repeat" description="WD" evidence="3">
    <location>
        <begin position="366"/>
        <end position="398"/>
    </location>
</feature>
<dbReference type="InterPro" id="IPR036322">
    <property type="entry name" value="WD40_repeat_dom_sf"/>
</dbReference>
<feature type="compositionally biased region" description="Basic and acidic residues" evidence="4">
    <location>
        <begin position="1"/>
        <end position="19"/>
    </location>
</feature>
<evidence type="ECO:0000256" key="2">
    <source>
        <dbReference type="ARBA" id="ARBA00022737"/>
    </source>
</evidence>
<feature type="compositionally biased region" description="Basic and acidic residues" evidence="4">
    <location>
        <begin position="793"/>
        <end position="803"/>
    </location>
</feature>
<dbReference type="PANTHER" id="PTHR15574">
    <property type="entry name" value="WD REPEAT DOMAIN-CONTAINING FAMILY"/>
    <property type="match status" value="1"/>
</dbReference>
<dbReference type="STRING" id="7398.A0A1B0AID6"/>
<proteinExistence type="predicted"/>
<dbReference type="InterPro" id="IPR045151">
    <property type="entry name" value="DCAF8"/>
</dbReference>
<dbReference type="EnsemblMetazoa" id="GPAI046765-RA">
    <property type="protein sequence ID" value="GPAI046765-PA"/>
    <property type="gene ID" value="GPAI046765"/>
</dbReference>
<evidence type="ECO:0000256" key="1">
    <source>
        <dbReference type="ARBA" id="ARBA00022574"/>
    </source>
</evidence>
<dbReference type="PROSITE" id="PS50294">
    <property type="entry name" value="WD_REPEATS_REGION"/>
    <property type="match status" value="1"/>
</dbReference>
<evidence type="ECO:0008006" key="7">
    <source>
        <dbReference type="Google" id="ProtNLM"/>
    </source>
</evidence>
<feature type="region of interest" description="Disordered" evidence="4">
    <location>
        <begin position="1"/>
        <end position="56"/>
    </location>
</feature>
<evidence type="ECO:0000256" key="3">
    <source>
        <dbReference type="PROSITE-ProRule" id="PRU00221"/>
    </source>
</evidence>
<dbReference type="InterPro" id="IPR001680">
    <property type="entry name" value="WD40_rpt"/>
</dbReference>
<feature type="compositionally biased region" description="Low complexity" evidence="4">
    <location>
        <begin position="44"/>
        <end position="54"/>
    </location>
</feature>
<dbReference type="Pfam" id="PF00400">
    <property type="entry name" value="WD40"/>
    <property type="match status" value="3"/>
</dbReference>
<dbReference type="Gene3D" id="2.130.10.10">
    <property type="entry name" value="YVTN repeat-like/Quinoprotein amine dehydrogenase"/>
    <property type="match status" value="2"/>
</dbReference>
<dbReference type="PROSITE" id="PS50082">
    <property type="entry name" value="WD_REPEATS_2"/>
    <property type="match status" value="1"/>
</dbReference>
<feature type="region of interest" description="Disordered" evidence="4">
    <location>
        <begin position="193"/>
        <end position="289"/>
    </location>
</feature>
<dbReference type="AlphaFoldDB" id="A0A1B0AID6"/>
<dbReference type="GO" id="GO:0005737">
    <property type="term" value="C:cytoplasm"/>
    <property type="evidence" value="ECO:0007669"/>
    <property type="project" value="TreeGrafter"/>
</dbReference>
<evidence type="ECO:0000313" key="5">
    <source>
        <dbReference type="EnsemblMetazoa" id="GPAI046765-PA"/>
    </source>
</evidence>
<reference evidence="5" key="2">
    <citation type="submission" date="2020-05" db="UniProtKB">
        <authorList>
            <consortium name="EnsemblMetazoa"/>
        </authorList>
    </citation>
    <scope>IDENTIFICATION</scope>
    <source>
        <strain evidence="5">IAEA</strain>
    </source>
</reference>
<dbReference type="VEuPathDB" id="VectorBase:GPAI046765"/>
<evidence type="ECO:0000313" key="6">
    <source>
        <dbReference type="Proteomes" id="UP000092445"/>
    </source>
</evidence>
<feature type="compositionally biased region" description="Acidic residues" evidence="4">
    <location>
        <begin position="201"/>
        <end position="216"/>
    </location>
</feature>
<feature type="compositionally biased region" description="Low complexity" evidence="4">
    <location>
        <begin position="804"/>
        <end position="820"/>
    </location>
</feature>
<dbReference type="InterPro" id="IPR015943">
    <property type="entry name" value="WD40/YVTN_repeat-like_dom_sf"/>
</dbReference>
<dbReference type="PANTHER" id="PTHR15574:SF21">
    <property type="entry name" value="DDB1- AND CUL4-ASSOCIATED FACTOR 8"/>
    <property type="match status" value="1"/>
</dbReference>
<accession>A0A1B0AID6</accession>
<dbReference type="SUPFAM" id="SSF50998">
    <property type="entry name" value="Quinoprotein alcohol dehydrogenase-like"/>
    <property type="match status" value="1"/>
</dbReference>
<dbReference type="InterPro" id="IPR011047">
    <property type="entry name" value="Quinoprotein_ADH-like_sf"/>
</dbReference>
<keyword evidence="2" id="KW-0677">Repeat</keyword>
<reference evidence="6" key="1">
    <citation type="submission" date="2014-03" db="EMBL/GenBank/DDBJ databases">
        <authorList>
            <person name="Aksoy S."/>
            <person name="Warren W."/>
            <person name="Wilson R.K."/>
        </authorList>
    </citation>
    <scope>NUCLEOTIDE SEQUENCE [LARGE SCALE GENOMIC DNA]</scope>
    <source>
        <strain evidence="6">IAEA</strain>
    </source>
</reference>